<feature type="domain" description="PAS" evidence="1">
    <location>
        <begin position="31"/>
        <end position="102"/>
    </location>
</feature>
<dbReference type="InterPro" id="IPR013656">
    <property type="entry name" value="PAS_4"/>
</dbReference>
<proteinExistence type="predicted"/>
<feature type="domain" description="PAC" evidence="2">
    <location>
        <begin position="225"/>
        <end position="276"/>
    </location>
</feature>
<dbReference type="InterPro" id="IPR000700">
    <property type="entry name" value="PAS-assoc_C"/>
</dbReference>
<dbReference type="SMART" id="SM00091">
    <property type="entry name" value="PAS"/>
    <property type="match status" value="2"/>
</dbReference>
<dbReference type="PANTHER" id="PTHR44757:SF2">
    <property type="entry name" value="BIOFILM ARCHITECTURE MAINTENANCE PROTEIN MBAA"/>
    <property type="match status" value="1"/>
</dbReference>
<dbReference type="Proteomes" id="UP001147653">
    <property type="component" value="Unassembled WGS sequence"/>
</dbReference>
<dbReference type="CDD" id="cd01949">
    <property type="entry name" value="GGDEF"/>
    <property type="match status" value="1"/>
</dbReference>
<dbReference type="Pfam" id="PF08448">
    <property type="entry name" value="PAS_4"/>
    <property type="match status" value="2"/>
</dbReference>
<dbReference type="InterPro" id="IPR000160">
    <property type="entry name" value="GGDEF_dom"/>
</dbReference>
<organism evidence="4 5">
    <name type="scientific">Solirubrobacter phytolaccae</name>
    <dbReference type="NCBI Taxonomy" id="1404360"/>
    <lineage>
        <taxon>Bacteria</taxon>
        <taxon>Bacillati</taxon>
        <taxon>Actinomycetota</taxon>
        <taxon>Thermoleophilia</taxon>
        <taxon>Solirubrobacterales</taxon>
        <taxon>Solirubrobacteraceae</taxon>
        <taxon>Solirubrobacter</taxon>
    </lineage>
</organism>
<dbReference type="PROSITE" id="PS50112">
    <property type="entry name" value="PAS"/>
    <property type="match status" value="2"/>
</dbReference>
<dbReference type="InterPro" id="IPR029787">
    <property type="entry name" value="Nucleotide_cyclase"/>
</dbReference>
<keyword evidence="4" id="KW-0548">Nucleotidyltransferase</keyword>
<dbReference type="PROSITE" id="PS50887">
    <property type="entry name" value="GGDEF"/>
    <property type="match status" value="1"/>
</dbReference>
<evidence type="ECO:0000313" key="4">
    <source>
        <dbReference type="EMBL" id="MDA0184188.1"/>
    </source>
</evidence>
<name>A0A9X3SAY2_9ACTN</name>
<dbReference type="Gene3D" id="3.30.70.270">
    <property type="match status" value="1"/>
</dbReference>
<dbReference type="PROSITE" id="PS50113">
    <property type="entry name" value="PAC"/>
    <property type="match status" value="2"/>
</dbReference>
<accession>A0A9X3SAY2</accession>
<dbReference type="CDD" id="cd00130">
    <property type="entry name" value="PAS"/>
    <property type="match status" value="1"/>
</dbReference>
<protein>
    <submittedName>
        <fullName evidence="4">Diguanylate cyclase</fullName>
        <ecNumber evidence="4">2.7.7.65</ecNumber>
    </submittedName>
</protein>
<dbReference type="SUPFAM" id="SSF55073">
    <property type="entry name" value="Nucleotide cyclase"/>
    <property type="match status" value="1"/>
</dbReference>
<comment type="caution">
    <text evidence="4">The sequence shown here is derived from an EMBL/GenBank/DDBJ whole genome shotgun (WGS) entry which is preliminary data.</text>
</comment>
<dbReference type="AlphaFoldDB" id="A0A9X3SAY2"/>
<dbReference type="EC" id="2.7.7.65" evidence="4"/>
<dbReference type="InterPro" id="IPR003018">
    <property type="entry name" value="GAF"/>
</dbReference>
<dbReference type="InterPro" id="IPR035965">
    <property type="entry name" value="PAS-like_dom_sf"/>
</dbReference>
<evidence type="ECO:0000259" key="1">
    <source>
        <dbReference type="PROSITE" id="PS50112"/>
    </source>
</evidence>
<keyword evidence="4" id="KW-0808">Transferase</keyword>
<dbReference type="InterPro" id="IPR000014">
    <property type="entry name" value="PAS"/>
</dbReference>
<feature type="domain" description="PAS" evidence="1">
    <location>
        <begin position="277"/>
        <end position="347"/>
    </location>
</feature>
<dbReference type="SMART" id="SM00267">
    <property type="entry name" value="GGDEF"/>
    <property type="match status" value="1"/>
</dbReference>
<gene>
    <name evidence="4" type="ORF">OJ997_28020</name>
</gene>
<reference evidence="4" key="1">
    <citation type="submission" date="2022-10" db="EMBL/GenBank/DDBJ databases">
        <title>The WGS of Solirubrobacter phytolaccae KCTC 29190.</title>
        <authorList>
            <person name="Jiang Z."/>
        </authorList>
    </citation>
    <scope>NUCLEOTIDE SEQUENCE</scope>
    <source>
        <strain evidence="4">KCTC 29190</strain>
    </source>
</reference>
<feature type="domain" description="PAC" evidence="2">
    <location>
        <begin position="351"/>
        <end position="403"/>
    </location>
</feature>
<dbReference type="Gene3D" id="3.30.450.20">
    <property type="entry name" value="PAS domain"/>
    <property type="match status" value="3"/>
</dbReference>
<dbReference type="InterPro" id="IPR052155">
    <property type="entry name" value="Biofilm_reg_signaling"/>
</dbReference>
<evidence type="ECO:0000259" key="3">
    <source>
        <dbReference type="PROSITE" id="PS50887"/>
    </source>
</evidence>
<sequence length="887" mass="96736">MIGVALATLVALAALAFAWRATRARDTALAAERRMRRLAVHDQNIALTLIDRDLRVVELEGEALERSGWSRDEFLGNRLPDVLDAERSATLFALIDEALKGHPGTFETASSRNGRDYRMDVLPFAEGREITHAAIVLRDITDEVALRRSLEEREIFLRAVLNELGDRVRVVDAGGRLHAFDGSAVDDDLHPLEWAEHFGLRHLDGRPLGPHESPLLRALRGERLTNVEVTLDSDEGRRTVLASGGPVLGPTGDKLGAVMVSLDLTDYRDAEMRLRRSEERHRRVIDSVSDCVFETDAQGRWTHLTGTWTIATGFSVEESLGKPVWAFVHPDDRPDHARAFAPLMSGECAALRHSHRYLTAAGAERWGEVQVRAISGWDGLPTGFVGVMRDTTDERRAQQHVAAEQAVMRRLTSMESLEDAGPALLEILGHELGWDGAELWRMGDDERLSRFSSWTAPGTSLDRFIRAGDWLSHEVGDGFPGMAWMSRVPLWIGDITSDPMSTRREEAVAEGIYSLVALPLRAHGAPVGVITLISRTPREPESGLTRLLEAIGGQVTSFLQRRDAEARVAAQAEDLKTLSNVAHQLAAENDLFAARNTLCRATRDVTSAASVVLLEPSGANALAVSAAAGAAVLGMSVELDALAITAEAYLTGELVHVADVLDDVRAASCQAVAGSTSAAWVPVLRDGRSVGVLAVGWLERRAELSARDAELLRLLAAEAAITIHRTDLLARLQSTARTDPLTELPNRRVWDEDVARELERARRHGGSLCLAMLDLDRFKAYNDQYGHQAGDELLAAAADAWRPELRATDTLARYGGEEFAVLLPHSDEEGARIVVERLLAVVPFGQTASAGIAIWNGSESEDELLARADAALYDAKHAGRARALVAA</sequence>
<dbReference type="NCBIfam" id="TIGR00229">
    <property type="entry name" value="sensory_box"/>
    <property type="match status" value="2"/>
</dbReference>
<dbReference type="RefSeq" id="WP_270028604.1">
    <property type="nucleotide sequence ID" value="NZ_JAPDDP010000070.1"/>
</dbReference>
<dbReference type="SUPFAM" id="SSF55785">
    <property type="entry name" value="PYP-like sensor domain (PAS domain)"/>
    <property type="match status" value="3"/>
</dbReference>
<evidence type="ECO:0000259" key="2">
    <source>
        <dbReference type="PROSITE" id="PS50113"/>
    </source>
</evidence>
<dbReference type="NCBIfam" id="TIGR00254">
    <property type="entry name" value="GGDEF"/>
    <property type="match status" value="1"/>
</dbReference>
<feature type="domain" description="GGDEF" evidence="3">
    <location>
        <begin position="766"/>
        <end position="887"/>
    </location>
</feature>
<dbReference type="InterPro" id="IPR029016">
    <property type="entry name" value="GAF-like_dom_sf"/>
</dbReference>
<dbReference type="SUPFAM" id="SSF55781">
    <property type="entry name" value="GAF domain-like"/>
    <property type="match status" value="2"/>
</dbReference>
<dbReference type="Pfam" id="PF13185">
    <property type="entry name" value="GAF_2"/>
    <property type="match status" value="2"/>
</dbReference>
<dbReference type="PANTHER" id="PTHR44757">
    <property type="entry name" value="DIGUANYLATE CYCLASE DGCP"/>
    <property type="match status" value="1"/>
</dbReference>
<dbReference type="Pfam" id="PF00990">
    <property type="entry name" value="GGDEF"/>
    <property type="match status" value="1"/>
</dbReference>
<dbReference type="SMART" id="SM00086">
    <property type="entry name" value="PAC"/>
    <property type="match status" value="2"/>
</dbReference>
<dbReference type="GO" id="GO:0052621">
    <property type="term" value="F:diguanylate cyclase activity"/>
    <property type="evidence" value="ECO:0007669"/>
    <property type="project" value="UniProtKB-EC"/>
</dbReference>
<dbReference type="Gene3D" id="3.30.450.40">
    <property type="match status" value="2"/>
</dbReference>
<evidence type="ECO:0000313" key="5">
    <source>
        <dbReference type="Proteomes" id="UP001147653"/>
    </source>
</evidence>
<keyword evidence="5" id="KW-1185">Reference proteome</keyword>
<dbReference type="FunFam" id="3.30.70.270:FF:000001">
    <property type="entry name" value="Diguanylate cyclase domain protein"/>
    <property type="match status" value="1"/>
</dbReference>
<dbReference type="InterPro" id="IPR043128">
    <property type="entry name" value="Rev_trsase/Diguanyl_cyclase"/>
</dbReference>
<dbReference type="SMART" id="SM00065">
    <property type="entry name" value="GAF"/>
    <property type="match status" value="2"/>
</dbReference>
<dbReference type="EMBL" id="JAPDDP010000070">
    <property type="protein sequence ID" value="MDA0184188.1"/>
    <property type="molecule type" value="Genomic_DNA"/>
</dbReference>
<dbReference type="InterPro" id="IPR001610">
    <property type="entry name" value="PAC"/>
</dbReference>